<dbReference type="SUPFAM" id="SSF53850">
    <property type="entry name" value="Periplasmic binding protein-like II"/>
    <property type="match status" value="1"/>
</dbReference>
<dbReference type="CDD" id="cd13640">
    <property type="entry name" value="PBP2_ChoX"/>
    <property type="match status" value="1"/>
</dbReference>
<dbReference type="NCBIfam" id="TIGR03414">
    <property type="entry name" value="ABC_choline_bnd"/>
    <property type="match status" value="1"/>
</dbReference>
<dbReference type="Gene3D" id="3.40.190.100">
    <property type="entry name" value="Glycine betaine-binding periplasmic protein, domain 2"/>
    <property type="match status" value="1"/>
</dbReference>
<dbReference type="EMBL" id="CP139965">
    <property type="protein sequence ID" value="WQD77734.1"/>
    <property type="molecule type" value="Genomic_DNA"/>
</dbReference>
<feature type="domain" description="ABC-type glycine betaine transport system substrate-binding" evidence="2">
    <location>
        <begin position="40"/>
        <end position="292"/>
    </location>
</feature>
<dbReference type="Gene3D" id="3.40.190.10">
    <property type="entry name" value="Periplasmic binding protein-like II"/>
    <property type="match status" value="1"/>
</dbReference>
<feature type="signal peptide" evidence="1">
    <location>
        <begin position="1"/>
        <end position="31"/>
    </location>
</feature>
<reference evidence="3 4" key="1">
    <citation type="submission" date="2023-12" db="EMBL/GenBank/DDBJ databases">
        <title>Genome sequencing and assembly of bacterial species from a model synthetic community.</title>
        <authorList>
            <person name="Hogle S.L."/>
        </authorList>
    </citation>
    <scope>NUCLEOTIDE SEQUENCE [LARGE SCALE GENOMIC DNA]</scope>
    <source>
        <strain evidence="3 4">HAMBI 2494</strain>
    </source>
</reference>
<dbReference type="Pfam" id="PF04069">
    <property type="entry name" value="OpuAC"/>
    <property type="match status" value="1"/>
</dbReference>
<evidence type="ECO:0000259" key="2">
    <source>
        <dbReference type="Pfam" id="PF04069"/>
    </source>
</evidence>
<organism evidence="3 4">
    <name type="scientific">Paraburkholderia kururiensis</name>
    <dbReference type="NCBI Taxonomy" id="984307"/>
    <lineage>
        <taxon>Bacteria</taxon>
        <taxon>Pseudomonadati</taxon>
        <taxon>Pseudomonadota</taxon>
        <taxon>Betaproteobacteria</taxon>
        <taxon>Burkholderiales</taxon>
        <taxon>Burkholderiaceae</taxon>
        <taxon>Paraburkholderia</taxon>
    </lineage>
</organism>
<proteinExistence type="predicted"/>
<accession>A0ABZ0WK62</accession>
<keyword evidence="1" id="KW-0732">Signal</keyword>
<name>A0ABZ0WK62_9BURK</name>
<keyword evidence="4" id="KW-1185">Reference proteome</keyword>
<gene>
    <name evidence="3" type="ORF">U0042_27445</name>
</gene>
<evidence type="ECO:0000313" key="4">
    <source>
        <dbReference type="Proteomes" id="UP001325479"/>
    </source>
</evidence>
<dbReference type="InterPro" id="IPR007210">
    <property type="entry name" value="ABC_Gly_betaine_transp_sub-bd"/>
</dbReference>
<dbReference type="InterPro" id="IPR017783">
    <property type="entry name" value="ABC_choline_sub-bd"/>
</dbReference>
<evidence type="ECO:0000313" key="3">
    <source>
        <dbReference type="EMBL" id="WQD77734.1"/>
    </source>
</evidence>
<evidence type="ECO:0000256" key="1">
    <source>
        <dbReference type="SAM" id="SignalP"/>
    </source>
</evidence>
<protein>
    <submittedName>
        <fullName evidence="3">Choline ABC transporter substrate-binding protein</fullName>
    </submittedName>
</protein>
<dbReference type="Proteomes" id="UP001325479">
    <property type="component" value="Chromosome"/>
</dbReference>
<sequence>MKSSLHALAATAARAAAVVALAATVAQPALAQDPPSCRAVRFADIGWTDITSTTALASAVFEGLGYQPTTTVASVPISFAGLKSKQLDVSLGYWWPVQEKALAPFVAAKSIQVLEPPNLSGAKATLAVPSYEYEAGLKTFADIAKHREELDGKIYGIEPGSSANAKIQKMIDTNQFGLAGFKLVESSEAGMLVTVQRAIRDHKWVVFLGWEPHPMNIEMSMNYLAGGDDVFGPNYGEARVYTLTSPDYVTRCPNAGKLVSNLRFTTQLENQVMQAVMAKEKPADAAKAYLRKNPQVLDAWLAGVKTYDGKDGLPAVKAWLGL</sequence>
<dbReference type="RefSeq" id="WP_198665357.1">
    <property type="nucleotide sequence ID" value="NZ_CP139965.1"/>
</dbReference>
<feature type="chain" id="PRO_5047235543" evidence="1">
    <location>
        <begin position="32"/>
        <end position="322"/>
    </location>
</feature>